<reference evidence="2" key="1">
    <citation type="journal article" date="2016" name="Nat. Biotechnol.">
        <title>Sequencing wild and cultivated cassava and related species reveals extensive interspecific hybridization and genetic diversity.</title>
        <authorList>
            <person name="Bredeson J.V."/>
            <person name="Lyons J.B."/>
            <person name="Prochnik S.E."/>
            <person name="Wu G.A."/>
            <person name="Ha C.M."/>
            <person name="Edsinger-Gonzales E."/>
            <person name="Grimwood J."/>
            <person name="Schmutz J."/>
            <person name="Rabbi I.Y."/>
            <person name="Egesi C."/>
            <person name="Nauluvula P."/>
            <person name="Lebot V."/>
            <person name="Ndunguru J."/>
            <person name="Mkamilo G."/>
            <person name="Bart R.S."/>
            <person name="Setter T.L."/>
            <person name="Gleadow R.M."/>
            <person name="Kulakow P."/>
            <person name="Ferguson M.E."/>
            <person name="Rounsley S."/>
            <person name="Rokhsar D.S."/>
        </authorList>
    </citation>
    <scope>NUCLEOTIDE SEQUENCE [LARGE SCALE GENOMIC DNA]</scope>
    <source>
        <strain evidence="2">cv. AM560-2</strain>
    </source>
</reference>
<comment type="caution">
    <text evidence="1">The sequence shown here is derived from an EMBL/GenBank/DDBJ whole genome shotgun (WGS) entry which is preliminary data.</text>
</comment>
<evidence type="ECO:0000313" key="2">
    <source>
        <dbReference type="Proteomes" id="UP000091857"/>
    </source>
</evidence>
<name>A0ACB7GP69_MANES</name>
<sequence>MGATKRNTSMEKVDRLTELPESIIHHIISFLPLTDATKTTILSSKFRSLWYSFPFICFNESRQTGMHRLHKRSKRIDIFLRYVHDFLRLREPNVALERFTFRVGLDSEFHEKSDHRIDSAIGYALENHVKELDLDVVGDDPHYISYYRLPSAVFSAKSIALLKLKGFLLEPQDLILTSSFMEDLTIERCSGMKTLQLSCDKLMHMNIKSCNGLENIDVAAPNMLSFSFDGELGFSEITFSACKSLKHLSLENTQISDACLMCGVSRLLMLETLKLRQCYSLENLSLHSPQLKTIAVERCLSVKKLEVVAPNLESFVCNTGEYKKCIIKIEACKLLRKIALEKVEITNQWIESTVSDELALLEDVKLFDCNIRGDFKICHEKLKSFQLLYCQVEEAEIDARNLISLVCSVGALQPKRLALHSPQADVKLFLESTDATTNWFLRLRDVLASMGHCRELKLICSSEKLLMVPEDLRESLLSPLYDLKRLKVEIINKPKGQLVDLISSLLWLAPHPNFISILLDSREKILKLQYSVRLIPDENQFCCQTMPIKCWRHYLKELTMENFETSERNSVLKYITKNAMRLEATYDQ</sequence>
<accession>A0ACB7GP69</accession>
<protein>
    <submittedName>
        <fullName evidence="1">Uncharacterized protein</fullName>
    </submittedName>
</protein>
<keyword evidence="2" id="KW-1185">Reference proteome</keyword>
<evidence type="ECO:0000313" key="1">
    <source>
        <dbReference type="EMBL" id="KAG8641483.1"/>
    </source>
</evidence>
<organism evidence="1 2">
    <name type="scientific">Manihot esculenta</name>
    <name type="common">Cassava</name>
    <name type="synonym">Jatropha manihot</name>
    <dbReference type="NCBI Taxonomy" id="3983"/>
    <lineage>
        <taxon>Eukaryota</taxon>
        <taxon>Viridiplantae</taxon>
        <taxon>Streptophyta</taxon>
        <taxon>Embryophyta</taxon>
        <taxon>Tracheophyta</taxon>
        <taxon>Spermatophyta</taxon>
        <taxon>Magnoliopsida</taxon>
        <taxon>eudicotyledons</taxon>
        <taxon>Gunneridae</taxon>
        <taxon>Pentapetalae</taxon>
        <taxon>rosids</taxon>
        <taxon>fabids</taxon>
        <taxon>Malpighiales</taxon>
        <taxon>Euphorbiaceae</taxon>
        <taxon>Crotonoideae</taxon>
        <taxon>Manihoteae</taxon>
        <taxon>Manihot</taxon>
    </lineage>
</organism>
<dbReference type="Proteomes" id="UP000091857">
    <property type="component" value="Chromosome 13"/>
</dbReference>
<gene>
    <name evidence="1" type="ORF">MANES_13G151200v8</name>
</gene>
<proteinExistence type="predicted"/>
<dbReference type="EMBL" id="CM004399">
    <property type="protein sequence ID" value="KAG8641483.1"/>
    <property type="molecule type" value="Genomic_DNA"/>
</dbReference>